<dbReference type="Gene3D" id="3.40.190.10">
    <property type="entry name" value="Periplasmic binding protein-like II"/>
    <property type="match status" value="1"/>
</dbReference>
<evidence type="ECO:0000256" key="1">
    <source>
        <dbReference type="ARBA" id="ARBA00004196"/>
    </source>
</evidence>
<name>A0A417ZHT4_9LACO</name>
<evidence type="ECO:0000256" key="2">
    <source>
        <dbReference type="ARBA" id="ARBA00005695"/>
    </source>
</evidence>
<dbReference type="GO" id="GO:0030288">
    <property type="term" value="C:outer membrane-bounded periplasmic space"/>
    <property type="evidence" value="ECO:0007669"/>
    <property type="project" value="UniProtKB-ARBA"/>
</dbReference>
<dbReference type="GO" id="GO:1904680">
    <property type="term" value="F:peptide transmembrane transporter activity"/>
    <property type="evidence" value="ECO:0007669"/>
    <property type="project" value="TreeGrafter"/>
</dbReference>
<dbReference type="InterPro" id="IPR000914">
    <property type="entry name" value="SBP_5_dom"/>
</dbReference>
<evidence type="ECO:0000256" key="5">
    <source>
        <dbReference type="ARBA" id="ARBA00022856"/>
    </source>
</evidence>
<dbReference type="PANTHER" id="PTHR30290:SF10">
    <property type="entry name" value="PERIPLASMIC OLIGOPEPTIDE-BINDING PROTEIN-RELATED"/>
    <property type="match status" value="1"/>
</dbReference>
<keyword evidence="4 7" id="KW-0732">Signal</keyword>
<comment type="subcellular location">
    <subcellularLocation>
        <location evidence="1">Cell envelope</location>
    </subcellularLocation>
</comment>
<keyword evidence="5" id="KW-0571">Peptide transport</keyword>
<keyword evidence="3" id="KW-0813">Transport</keyword>
<feature type="chain" id="PRO_5019180109" evidence="7">
    <location>
        <begin position="31"/>
        <end position="548"/>
    </location>
</feature>
<feature type="region of interest" description="Disordered" evidence="6">
    <location>
        <begin position="329"/>
        <end position="357"/>
    </location>
</feature>
<dbReference type="PIRSF" id="PIRSF002741">
    <property type="entry name" value="MppA"/>
    <property type="match status" value="1"/>
</dbReference>
<accession>A0A417ZHT4</accession>
<reference evidence="9 10" key="1">
    <citation type="submission" date="2018-07" db="EMBL/GenBank/DDBJ databases">
        <title>Genome sequences of six Lactobacillus spp. isolated from bumble bee guts.</title>
        <authorList>
            <person name="Motta E.V.S."/>
            <person name="Moran N.A."/>
        </authorList>
    </citation>
    <scope>NUCLEOTIDE SEQUENCE [LARGE SCALE GENOMIC DNA]</scope>
    <source>
        <strain evidence="9 10">BI-1.1</strain>
    </source>
</reference>
<dbReference type="AlphaFoldDB" id="A0A417ZHT4"/>
<evidence type="ECO:0000256" key="3">
    <source>
        <dbReference type="ARBA" id="ARBA00022448"/>
    </source>
</evidence>
<dbReference type="Gene3D" id="3.90.76.10">
    <property type="entry name" value="Dipeptide-binding Protein, Domain 1"/>
    <property type="match status" value="1"/>
</dbReference>
<dbReference type="PANTHER" id="PTHR30290">
    <property type="entry name" value="PERIPLASMIC BINDING COMPONENT OF ABC TRANSPORTER"/>
    <property type="match status" value="1"/>
</dbReference>
<sequence length="548" mass="60833">MKFNKFLVAGATVLLSASALVGCGSSSSKAQAPKSTVRISASDVIATMDSSMNTDVIGAQNLTNTMEGLYRYKGKDIKPAIATKVVKPTNNGLTYTFPLRTNAKWSNGDPVTADDFVYSWRRTVNPKTKSQYAYIYEGIANAKDITAGKKPVDSLGVKALDKHTFQVTLEKPIPYFDQLMTSSTFYPQNPKNVDKWGKKYGTNSKTLVFNGPYKLAKWNGPDNSWTEVKNNSYWNAKDVKVKTIQYQVVKDASTALNLYQSNKLDRVNLTGDTSKQMKGSKGYSIQKQNSTFYIEMNEKKNELFKNQKIRQALSLAINREQLTKKVLGNGTTPAHSFTPSNMSFDPQNKSKDFTSETAKTGKANTTYDVAKAKKLWKEGLAETGNTGKKFNLTLLGDDTDISKQQNEFLQNQLEKLPGLKITLNNVPFKSRLSRSTSGDFDMVVTGWNADFPDPINFLTLFTTGASNNKGNWSNAEYDSLVNKSMNEDANNPAARWKDMVDAQNVANEQQGVIPLYQNGAAFMTHSRVKDLDYGPSGSYNMVSLRVKD</sequence>
<dbReference type="GO" id="GO:0015833">
    <property type="term" value="P:peptide transport"/>
    <property type="evidence" value="ECO:0007669"/>
    <property type="project" value="UniProtKB-KW"/>
</dbReference>
<comment type="similarity">
    <text evidence="2">Belongs to the bacterial solute-binding protein 5 family.</text>
</comment>
<dbReference type="CDD" id="cd08504">
    <property type="entry name" value="PBP2_OppA"/>
    <property type="match status" value="1"/>
</dbReference>
<dbReference type="SUPFAM" id="SSF53850">
    <property type="entry name" value="Periplasmic binding protein-like II"/>
    <property type="match status" value="1"/>
</dbReference>
<feature type="compositionally biased region" description="Polar residues" evidence="6">
    <location>
        <begin position="329"/>
        <end position="347"/>
    </location>
</feature>
<keyword evidence="5" id="KW-0653">Protein transport</keyword>
<organism evidence="9 10">
    <name type="scientific">Bombilactobacillus bombi</name>
    <dbReference type="NCBI Taxonomy" id="1303590"/>
    <lineage>
        <taxon>Bacteria</taxon>
        <taxon>Bacillati</taxon>
        <taxon>Bacillota</taxon>
        <taxon>Bacilli</taxon>
        <taxon>Lactobacillales</taxon>
        <taxon>Lactobacillaceae</taxon>
        <taxon>Bombilactobacillus</taxon>
    </lineage>
</organism>
<dbReference type="FunFam" id="3.10.105.10:FF:000001">
    <property type="entry name" value="Oligopeptide ABC transporter, oligopeptide-binding protein"/>
    <property type="match status" value="1"/>
</dbReference>
<dbReference type="RefSeq" id="WP_118900527.1">
    <property type="nucleotide sequence ID" value="NZ_QOCR01000002.1"/>
</dbReference>
<dbReference type="Proteomes" id="UP000284109">
    <property type="component" value="Unassembled WGS sequence"/>
</dbReference>
<dbReference type="Gene3D" id="3.10.105.10">
    <property type="entry name" value="Dipeptide-binding Protein, Domain 3"/>
    <property type="match status" value="1"/>
</dbReference>
<feature type="domain" description="Solute-binding protein family 5" evidence="8">
    <location>
        <begin position="77"/>
        <end position="468"/>
    </location>
</feature>
<dbReference type="OrthoDB" id="403896at2"/>
<evidence type="ECO:0000313" key="9">
    <source>
        <dbReference type="EMBL" id="RHW51133.1"/>
    </source>
</evidence>
<dbReference type="InterPro" id="IPR030678">
    <property type="entry name" value="Peptide/Ni-bd"/>
</dbReference>
<proteinExistence type="inferred from homology"/>
<dbReference type="Pfam" id="PF00496">
    <property type="entry name" value="SBP_bac_5"/>
    <property type="match status" value="1"/>
</dbReference>
<evidence type="ECO:0000259" key="8">
    <source>
        <dbReference type="Pfam" id="PF00496"/>
    </source>
</evidence>
<evidence type="ECO:0000256" key="4">
    <source>
        <dbReference type="ARBA" id="ARBA00022729"/>
    </source>
</evidence>
<evidence type="ECO:0000313" key="10">
    <source>
        <dbReference type="Proteomes" id="UP000284109"/>
    </source>
</evidence>
<dbReference type="InterPro" id="IPR039424">
    <property type="entry name" value="SBP_5"/>
</dbReference>
<evidence type="ECO:0000256" key="7">
    <source>
        <dbReference type="SAM" id="SignalP"/>
    </source>
</evidence>
<dbReference type="GO" id="GO:0043190">
    <property type="term" value="C:ATP-binding cassette (ABC) transporter complex"/>
    <property type="evidence" value="ECO:0007669"/>
    <property type="project" value="InterPro"/>
</dbReference>
<gene>
    <name evidence="9" type="ORF">DS831_03670</name>
</gene>
<feature type="signal peptide" evidence="7">
    <location>
        <begin position="1"/>
        <end position="30"/>
    </location>
</feature>
<dbReference type="PROSITE" id="PS51257">
    <property type="entry name" value="PROKAR_LIPOPROTEIN"/>
    <property type="match status" value="1"/>
</dbReference>
<protein>
    <submittedName>
        <fullName evidence="9">Peptide ABC transporter substrate-binding protein</fullName>
    </submittedName>
</protein>
<dbReference type="FunFam" id="3.90.76.10:FF:000001">
    <property type="entry name" value="Oligopeptide ABC transporter substrate-binding protein"/>
    <property type="match status" value="1"/>
</dbReference>
<evidence type="ECO:0000256" key="6">
    <source>
        <dbReference type="SAM" id="MobiDB-lite"/>
    </source>
</evidence>
<keyword evidence="10" id="KW-1185">Reference proteome</keyword>
<comment type="caution">
    <text evidence="9">The sequence shown here is derived from an EMBL/GenBank/DDBJ whole genome shotgun (WGS) entry which is preliminary data.</text>
</comment>
<dbReference type="EMBL" id="QOCR01000002">
    <property type="protein sequence ID" value="RHW51133.1"/>
    <property type="molecule type" value="Genomic_DNA"/>
</dbReference>